<dbReference type="AlphaFoldDB" id="A0A1M5ZE83"/>
<keyword evidence="2" id="KW-0238">DNA-binding</keyword>
<dbReference type="PANTHER" id="PTHR33204">
    <property type="entry name" value="TRANSCRIPTIONAL REGULATOR, MARR FAMILY"/>
    <property type="match status" value="1"/>
</dbReference>
<sequence>MMAHMGGANVLAPECPSREVLRHISGRWGALVFWALRDGEKHRFSDIRRTIRGISEKMLSQTLQHLEYDGFVERTVHPVVPPHVEYHLTPLGAEFGSRIAELITWLEGNFIQILEARGKADEAPARGNAAK</sequence>
<reference evidence="5 6" key="1">
    <citation type="submission" date="2016-11" db="EMBL/GenBank/DDBJ databases">
        <authorList>
            <person name="Jaros S."/>
            <person name="Januszkiewicz K."/>
            <person name="Wedrychowicz H."/>
        </authorList>
    </citation>
    <scope>NUCLEOTIDE SEQUENCE [LARGE SCALE GENOMIC DNA]</scope>
    <source>
        <strain evidence="5 6">CECT 7868</strain>
    </source>
</reference>
<dbReference type="SUPFAM" id="SSF46785">
    <property type="entry name" value="Winged helix' DNA-binding domain"/>
    <property type="match status" value="1"/>
</dbReference>
<dbReference type="GO" id="GO:0003677">
    <property type="term" value="F:DNA binding"/>
    <property type="evidence" value="ECO:0007669"/>
    <property type="project" value="UniProtKB-KW"/>
</dbReference>
<accession>A0A1M5ZE83</accession>
<dbReference type="STRING" id="1216006.VA7868_02617"/>
<evidence type="ECO:0000256" key="3">
    <source>
        <dbReference type="ARBA" id="ARBA00023163"/>
    </source>
</evidence>
<dbReference type="InterPro" id="IPR036390">
    <property type="entry name" value="WH_DNA-bd_sf"/>
</dbReference>
<keyword evidence="1" id="KW-0805">Transcription regulation</keyword>
<dbReference type="Proteomes" id="UP000184608">
    <property type="component" value="Unassembled WGS sequence"/>
</dbReference>
<dbReference type="PANTHER" id="PTHR33204:SF37">
    <property type="entry name" value="HTH-TYPE TRANSCRIPTIONAL REGULATOR YODB"/>
    <property type="match status" value="1"/>
</dbReference>
<evidence type="ECO:0000259" key="4">
    <source>
        <dbReference type="PROSITE" id="PS51118"/>
    </source>
</evidence>
<evidence type="ECO:0000313" key="5">
    <source>
        <dbReference type="EMBL" id="SHI22484.1"/>
    </source>
</evidence>
<name>A0A1M5ZE83_9VIBR</name>
<evidence type="ECO:0000313" key="6">
    <source>
        <dbReference type="Proteomes" id="UP000184608"/>
    </source>
</evidence>
<dbReference type="InterPro" id="IPR002577">
    <property type="entry name" value="HTH_HxlR"/>
</dbReference>
<evidence type="ECO:0000256" key="2">
    <source>
        <dbReference type="ARBA" id="ARBA00023125"/>
    </source>
</evidence>
<protein>
    <submittedName>
        <fullName evidence="5">Putative HTH-type transcriptional regulator YybR</fullName>
    </submittedName>
</protein>
<keyword evidence="3" id="KW-0804">Transcription</keyword>
<dbReference type="Pfam" id="PF01638">
    <property type="entry name" value="HxlR"/>
    <property type="match status" value="1"/>
</dbReference>
<proteinExistence type="predicted"/>
<dbReference type="InterPro" id="IPR036388">
    <property type="entry name" value="WH-like_DNA-bd_sf"/>
</dbReference>
<evidence type="ECO:0000256" key="1">
    <source>
        <dbReference type="ARBA" id="ARBA00023015"/>
    </source>
</evidence>
<dbReference type="EMBL" id="FQXZ01000027">
    <property type="protein sequence ID" value="SHI22484.1"/>
    <property type="molecule type" value="Genomic_DNA"/>
</dbReference>
<gene>
    <name evidence="5" type="primary">yybR_1</name>
    <name evidence="5" type="ORF">VA7868_02617</name>
</gene>
<organism evidence="5 6">
    <name type="scientific">Vibrio aerogenes CECT 7868</name>
    <dbReference type="NCBI Taxonomy" id="1216006"/>
    <lineage>
        <taxon>Bacteria</taxon>
        <taxon>Pseudomonadati</taxon>
        <taxon>Pseudomonadota</taxon>
        <taxon>Gammaproteobacteria</taxon>
        <taxon>Vibrionales</taxon>
        <taxon>Vibrionaceae</taxon>
        <taxon>Vibrio</taxon>
    </lineage>
</organism>
<feature type="domain" description="HTH hxlR-type" evidence="4">
    <location>
        <begin position="15"/>
        <end position="114"/>
    </location>
</feature>
<dbReference type="PROSITE" id="PS51118">
    <property type="entry name" value="HTH_HXLR"/>
    <property type="match status" value="1"/>
</dbReference>
<keyword evidence="6" id="KW-1185">Reference proteome</keyword>
<dbReference type="Gene3D" id="1.10.10.10">
    <property type="entry name" value="Winged helix-like DNA-binding domain superfamily/Winged helix DNA-binding domain"/>
    <property type="match status" value="1"/>
</dbReference>